<feature type="compositionally biased region" description="Polar residues" evidence="1">
    <location>
        <begin position="189"/>
        <end position="199"/>
    </location>
</feature>
<feature type="compositionally biased region" description="Pro residues" evidence="1">
    <location>
        <begin position="151"/>
        <end position="163"/>
    </location>
</feature>
<feature type="region of interest" description="Disordered" evidence="1">
    <location>
        <begin position="137"/>
        <end position="199"/>
    </location>
</feature>
<dbReference type="Proteomes" id="UP001215598">
    <property type="component" value="Unassembled WGS sequence"/>
</dbReference>
<comment type="caution">
    <text evidence="2">The sequence shown here is derived from an EMBL/GenBank/DDBJ whole genome shotgun (WGS) entry which is preliminary data.</text>
</comment>
<dbReference type="EMBL" id="JARKIB010000118">
    <property type="protein sequence ID" value="KAJ7737137.1"/>
    <property type="molecule type" value="Genomic_DNA"/>
</dbReference>
<reference evidence="2" key="1">
    <citation type="submission" date="2023-03" db="EMBL/GenBank/DDBJ databases">
        <title>Massive genome expansion in bonnet fungi (Mycena s.s.) driven by repeated elements and novel gene families across ecological guilds.</title>
        <authorList>
            <consortium name="Lawrence Berkeley National Laboratory"/>
            <person name="Harder C.B."/>
            <person name="Miyauchi S."/>
            <person name="Viragh M."/>
            <person name="Kuo A."/>
            <person name="Thoen E."/>
            <person name="Andreopoulos B."/>
            <person name="Lu D."/>
            <person name="Skrede I."/>
            <person name="Drula E."/>
            <person name="Henrissat B."/>
            <person name="Morin E."/>
            <person name="Kohler A."/>
            <person name="Barry K."/>
            <person name="LaButti K."/>
            <person name="Morin E."/>
            <person name="Salamov A."/>
            <person name="Lipzen A."/>
            <person name="Mereny Z."/>
            <person name="Hegedus B."/>
            <person name="Baldrian P."/>
            <person name="Stursova M."/>
            <person name="Weitz H."/>
            <person name="Taylor A."/>
            <person name="Grigoriev I.V."/>
            <person name="Nagy L.G."/>
            <person name="Martin F."/>
            <person name="Kauserud H."/>
        </authorList>
    </citation>
    <scope>NUCLEOTIDE SEQUENCE</scope>
    <source>
        <strain evidence="2">CBHHK182m</strain>
    </source>
</reference>
<protein>
    <submittedName>
        <fullName evidence="2">Uncharacterized protein</fullName>
    </submittedName>
</protein>
<evidence type="ECO:0000313" key="3">
    <source>
        <dbReference type="Proteomes" id="UP001215598"/>
    </source>
</evidence>
<organism evidence="2 3">
    <name type="scientific">Mycena metata</name>
    <dbReference type="NCBI Taxonomy" id="1033252"/>
    <lineage>
        <taxon>Eukaryota</taxon>
        <taxon>Fungi</taxon>
        <taxon>Dikarya</taxon>
        <taxon>Basidiomycota</taxon>
        <taxon>Agaricomycotina</taxon>
        <taxon>Agaricomycetes</taxon>
        <taxon>Agaricomycetidae</taxon>
        <taxon>Agaricales</taxon>
        <taxon>Marasmiineae</taxon>
        <taxon>Mycenaceae</taxon>
        <taxon>Mycena</taxon>
    </lineage>
</organism>
<accession>A0AAD7MXQ4</accession>
<dbReference type="AlphaFoldDB" id="A0AAD7MXQ4"/>
<proteinExistence type="predicted"/>
<sequence length="199" mass="20938">MKPPTPPSHPVSICVDTGDADADPACAGEAEVEPACTGKAEASLHACAGLLLLQSPGRENSKTRGNAHRAAVVRVLPFLRSSFPLGSCAQSSRGMERAVAKAKSRSVGVVAVNFTTEVAMDAPPRRKLPITLRSRTRAHARAYTHGARQRPPTPTPTPTPPTPFRSCPLRIVSRTVANTPAASRLPPDLSTTSSYYGPA</sequence>
<name>A0AAD7MXQ4_9AGAR</name>
<keyword evidence="3" id="KW-1185">Reference proteome</keyword>
<evidence type="ECO:0000313" key="2">
    <source>
        <dbReference type="EMBL" id="KAJ7737137.1"/>
    </source>
</evidence>
<gene>
    <name evidence="2" type="ORF">B0H16DRAFT_1572665</name>
</gene>
<evidence type="ECO:0000256" key="1">
    <source>
        <dbReference type="SAM" id="MobiDB-lite"/>
    </source>
</evidence>